<evidence type="ECO:0008006" key="3">
    <source>
        <dbReference type="Google" id="ProtNLM"/>
    </source>
</evidence>
<evidence type="ECO:0000313" key="1">
    <source>
        <dbReference type="EMBL" id="PRD65944.1"/>
    </source>
</evidence>
<keyword evidence="2" id="KW-1185">Reference proteome</keyword>
<gene>
    <name evidence="1" type="ORF">C6P64_06560</name>
</gene>
<protein>
    <recommendedName>
        <fullName evidence="3">YqjK-like family protein</fullName>
    </recommendedName>
</protein>
<dbReference type="RefSeq" id="WP_105747796.1">
    <property type="nucleotide sequence ID" value="NZ_PVLQ01000022.1"/>
</dbReference>
<name>A0A2S9K6A9_9BURK</name>
<organism evidence="1 2">
    <name type="scientific">Malikia granosa</name>
    <dbReference type="NCBI Taxonomy" id="263067"/>
    <lineage>
        <taxon>Bacteria</taxon>
        <taxon>Pseudomonadati</taxon>
        <taxon>Pseudomonadota</taxon>
        <taxon>Betaproteobacteria</taxon>
        <taxon>Burkholderiales</taxon>
        <taxon>Comamonadaceae</taxon>
        <taxon>Malikia</taxon>
    </lineage>
</organism>
<dbReference type="InterPro" id="IPR025612">
    <property type="entry name" value="YqjK"/>
</dbReference>
<dbReference type="EMBL" id="PVLQ01000022">
    <property type="protein sequence ID" value="PRD65944.1"/>
    <property type="molecule type" value="Genomic_DNA"/>
</dbReference>
<dbReference type="Pfam" id="PF13997">
    <property type="entry name" value="YqjK"/>
    <property type="match status" value="1"/>
</dbReference>
<dbReference type="Proteomes" id="UP000238589">
    <property type="component" value="Unassembled WGS sequence"/>
</dbReference>
<proteinExistence type="predicted"/>
<dbReference type="OrthoDB" id="9181654at2"/>
<dbReference type="AlphaFoldDB" id="A0A2S9K6A9"/>
<accession>A0A2S9K6A9</accession>
<evidence type="ECO:0000313" key="2">
    <source>
        <dbReference type="Proteomes" id="UP000238589"/>
    </source>
</evidence>
<reference evidence="1 2" key="1">
    <citation type="submission" date="2018-03" db="EMBL/GenBank/DDBJ databases">
        <title>Comparative genomics illustrates the genes involved in a hyperalkaliphilic mechanisms of Serpentinomonas isolated from highly-alkaline calcium-rich serpentinized springs.</title>
        <authorList>
            <person name="Suzuki S."/>
            <person name="Ishii S."/>
            <person name="Walworth N."/>
            <person name="Bird L."/>
            <person name="Kuenen J.G."/>
            <person name="Nealson K.H."/>
        </authorList>
    </citation>
    <scope>NUCLEOTIDE SEQUENCE [LARGE SCALE GENOMIC DNA]</scope>
    <source>
        <strain evidence="1 2">P1</strain>
    </source>
</reference>
<sequence>MTPRQQLLWIRRQELLQQSSELRDRLQRHAEGLAPVLRGADRAWSAGLWLRDHPLVPAAALLLLAWRRPRRLLRWGRRGWSAWQLLQRLRAAWTERASELGGLFRR</sequence>
<comment type="caution">
    <text evidence="1">The sequence shown here is derived from an EMBL/GenBank/DDBJ whole genome shotgun (WGS) entry which is preliminary data.</text>
</comment>